<keyword evidence="2" id="KW-1003">Cell membrane</keyword>
<evidence type="ECO:0000313" key="8">
    <source>
        <dbReference type="EMBL" id="TLQ45128.1"/>
    </source>
</evidence>
<dbReference type="PANTHER" id="PTHR23513">
    <property type="entry name" value="INTEGRAL MEMBRANE EFFLUX PROTEIN-RELATED"/>
    <property type="match status" value="1"/>
</dbReference>
<sequence length="414" mass="40732">MASLGTTESVVSPPSRTVLPRSYLCWLAGTRVSLVGDAALYFALGWAASAHGGQMAALVLTAITLPRTVLLLLGGAVGDRFGARRVMITGDVVMLAAVLALAVAARIWGTPSWMLLGFAAVVGTVDAFYLPATGAMPRRLVSKEQLPRAMALQQAGGQVASLLGAPLGAVLVAVAGLSGTALVDAGSFAAVLAVMLWVRPAAEAERSPRMESLLAGIADGVKTAATDPVLRTALLLTAAAAAGLLPAVALLGPLLARSNGWGPGSAGLVAAGQGAGILLAALLAARLGPMRRIGMGTSLGLALAAVGLAGLAAAPATAAAIAAAVVVGAGSGMFACHMGPLVLAGAPGTHLSRVQSLLTLVQSLALVVANNVLGWLADAAGARSAIALCAVLGCVAGVTGLASPSLRGLRQATS</sequence>
<dbReference type="PROSITE" id="PS50850">
    <property type="entry name" value="MFS"/>
    <property type="match status" value="1"/>
</dbReference>
<evidence type="ECO:0000256" key="5">
    <source>
        <dbReference type="ARBA" id="ARBA00023136"/>
    </source>
</evidence>
<dbReference type="AlphaFoldDB" id="A0A5R9E586"/>
<dbReference type="InterPro" id="IPR011701">
    <property type="entry name" value="MFS"/>
</dbReference>
<dbReference type="SUPFAM" id="SSF103473">
    <property type="entry name" value="MFS general substrate transporter"/>
    <property type="match status" value="1"/>
</dbReference>
<comment type="caution">
    <text evidence="8">The sequence shown here is derived from an EMBL/GenBank/DDBJ whole genome shotgun (WGS) entry which is preliminary data.</text>
</comment>
<dbReference type="InterPro" id="IPR036259">
    <property type="entry name" value="MFS_trans_sf"/>
</dbReference>
<feature type="transmembrane region" description="Helical" evidence="6">
    <location>
        <begin position="55"/>
        <end position="74"/>
    </location>
</feature>
<keyword evidence="3 6" id="KW-0812">Transmembrane</keyword>
<dbReference type="Gene3D" id="1.20.1250.20">
    <property type="entry name" value="MFS general substrate transporter like domains"/>
    <property type="match status" value="1"/>
</dbReference>
<evidence type="ECO:0000256" key="2">
    <source>
        <dbReference type="ARBA" id="ARBA00022475"/>
    </source>
</evidence>
<feature type="transmembrane region" description="Helical" evidence="6">
    <location>
        <begin position="320"/>
        <end position="345"/>
    </location>
</feature>
<evidence type="ECO:0000256" key="1">
    <source>
        <dbReference type="ARBA" id="ARBA00004651"/>
    </source>
</evidence>
<keyword evidence="5 6" id="KW-0472">Membrane</keyword>
<feature type="transmembrane region" description="Helical" evidence="6">
    <location>
        <begin position="357"/>
        <end position="376"/>
    </location>
</feature>
<dbReference type="PANTHER" id="PTHR23513:SF17">
    <property type="entry name" value="MEMBRANE PROTEIN"/>
    <property type="match status" value="1"/>
</dbReference>
<keyword evidence="4 6" id="KW-1133">Transmembrane helix</keyword>
<dbReference type="InterPro" id="IPR020846">
    <property type="entry name" value="MFS_dom"/>
</dbReference>
<name>A0A5R9E586_9ACTN</name>
<feature type="domain" description="Major facilitator superfamily (MFS) profile" evidence="7">
    <location>
        <begin position="17"/>
        <end position="414"/>
    </location>
</feature>
<feature type="transmembrane region" description="Helical" evidence="6">
    <location>
        <begin position="23"/>
        <end position="43"/>
    </location>
</feature>
<feature type="transmembrane region" description="Helical" evidence="6">
    <location>
        <begin position="297"/>
        <end position="314"/>
    </location>
</feature>
<keyword evidence="9" id="KW-1185">Reference proteome</keyword>
<comment type="subcellular location">
    <subcellularLocation>
        <location evidence="1">Cell membrane</location>
        <topology evidence="1">Multi-pass membrane protein</topology>
    </subcellularLocation>
</comment>
<accession>A0A5R9E586</accession>
<gene>
    <name evidence="8" type="ORF">FEF34_20625</name>
</gene>
<dbReference type="GO" id="GO:0005886">
    <property type="term" value="C:plasma membrane"/>
    <property type="evidence" value="ECO:0007669"/>
    <property type="project" value="UniProtKB-SubCell"/>
</dbReference>
<dbReference type="EMBL" id="VAWE01000001">
    <property type="protein sequence ID" value="TLQ45128.1"/>
    <property type="molecule type" value="Genomic_DNA"/>
</dbReference>
<dbReference type="Pfam" id="PF07690">
    <property type="entry name" value="MFS_1"/>
    <property type="match status" value="1"/>
</dbReference>
<evidence type="ECO:0000256" key="6">
    <source>
        <dbReference type="SAM" id="Phobius"/>
    </source>
</evidence>
<proteinExistence type="predicted"/>
<evidence type="ECO:0000256" key="4">
    <source>
        <dbReference type="ARBA" id="ARBA00022989"/>
    </source>
</evidence>
<feature type="transmembrane region" description="Helical" evidence="6">
    <location>
        <begin position="86"/>
        <end position="107"/>
    </location>
</feature>
<feature type="transmembrane region" description="Helical" evidence="6">
    <location>
        <begin position="232"/>
        <end position="254"/>
    </location>
</feature>
<feature type="transmembrane region" description="Helical" evidence="6">
    <location>
        <begin position="155"/>
        <end position="175"/>
    </location>
</feature>
<feature type="transmembrane region" description="Helical" evidence="6">
    <location>
        <begin position="181"/>
        <end position="202"/>
    </location>
</feature>
<organism evidence="8 9">
    <name type="scientific">Streptomyces marianii</name>
    <dbReference type="NCBI Taxonomy" id="1817406"/>
    <lineage>
        <taxon>Bacteria</taxon>
        <taxon>Bacillati</taxon>
        <taxon>Actinomycetota</taxon>
        <taxon>Actinomycetes</taxon>
        <taxon>Kitasatosporales</taxon>
        <taxon>Streptomycetaceae</taxon>
        <taxon>Streptomyces</taxon>
    </lineage>
</organism>
<feature type="transmembrane region" description="Helical" evidence="6">
    <location>
        <begin position="113"/>
        <end position="134"/>
    </location>
</feature>
<protein>
    <submittedName>
        <fullName evidence="8">MFS transporter</fullName>
    </submittedName>
</protein>
<evidence type="ECO:0000256" key="3">
    <source>
        <dbReference type="ARBA" id="ARBA00022692"/>
    </source>
</evidence>
<dbReference type="RefSeq" id="WP_138054480.1">
    <property type="nucleotide sequence ID" value="NZ_VAWE01000001.1"/>
</dbReference>
<dbReference type="OrthoDB" id="69054at2"/>
<reference evidence="8 9" key="1">
    <citation type="submission" date="2019-05" db="EMBL/GenBank/DDBJ databases">
        <title>Streptomyces marianii sp. nov., a novel marine actinomycete from southern coast of India.</title>
        <authorList>
            <person name="Iniyan A.M."/>
            <person name="Wink J."/>
            <person name="Ramprasad E."/>
            <person name="Ramana C.V."/>
            <person name="Bunk B."/>
            <person name="Sproer C."/>
            <person name="Joseph F.-J.R.S."/>
            <person name="Vincent S.G.P."/>
        </authorList>
    </citation>
    <scope>NUCLEOTIDE SEQUENCE [LARGE SCALE GENOMIC DNA]</scope>
    <source>
        <strain evidence="8 9">ICN19</strain>
    </source>
</reference>
<evidence type="ECO:0000313" key="9">
    <source>
        <dbReference type="Proteomes" id="UP000305921"/>
    </source>
</evidence>
<dbReference type="Proteomes" id="UP000305921">
    <property type="component" value="Unassembled WGS sequence"/>
</dbReference>
<evidence type="ECO:0000259" key="7">
    <source>
        <dbReference type="PROSITE" id="PS50850"/>
    </source>
</evidence>
<dbReference type="GO" id="GO:0022857">
    <property type="term" value="F:transmembrane transporter activity"/>
    <property type="evidence" value="ECO:0007669"/>
    <property type="project" value="InterPro"/>
</dbReference>
<feature type="transmembrane region" description="Helical" evidence="6">
    <location>
        <begin position="266"/>
        <end position="285"/>
    </location>
</feature>
<feature type="transmembrane region" description="Helical" evidence="6">
    <location>
        <begin position="382"/>
        <end position="402"/>
    </location>
</feature>